<dbReference type="EMBL" id="CVQH01020529">
    <property type="protein sequence ID" value="CRK27851.1"/>
    <property type="molecule type" value="Genomic_DNA"/>
</dbReference>
<keyword evidence="2" id="KW-1185">Reference proteome</keyword>
<evidence type="ECO:0000313" key="2">
    <source>
        <dbReference type="Proteomes" id="UP000044602"/>
    </source>
</evidence>
<protein>
    <submittedName>
        <fullName evidence="1">Uncharacterized protein</fullName>
    </submittedName>
</protein>
<reference evidence="1 2" key="1">
    <citation type="submission" date="2015-05" db="EMBL/GenBank/DDBJ databases">
        <authorList>
            <person name="Wang D.B."/>
            <person name="Wang M."/>
        </authorList>
    </citation>
    <scope>NUCLEOTIDE SEQUENCE [LARGE SCALE GENOMIC DNA]</scope>
    <source>
        <strain evidence="1">VL1</strain>
    </source>
</reference>
<evidence type="ECO:0000313" key="1">
    <source>
        <dbReference type="EMBL" id="CRK27851.1"/>
    </source>
</evidence>
<name>A0A0G4M0P6_VERLO</name>
<accession>A0A0G4M0P6</accession>
<proteinExistence type="predicted"/>
<organism evidence="1 2">
    <name type="scientific">Verticillium longisporum</name>
    <name type="common">Verticillium dahliae var. longisporum</name>
    <dbReference type="NCBI Taxonomy" id="100787"/>
    <lineage>
        <taxon>Eukaryota</taxon>
        <taxon>Fungi</taxon>
        <taxon>Dikarya</taxon>
        <taxon>Ascomycota</taxon>
        <taxon>Pezizomycotina</taxon>
        <taxon>Sordariomycetes</taxon>
        <taxon>Hypocreomycetidae</taxon>
        <taxon>Glomerellales</taxon>
        <taxon>Plectosphaerellaceae</taxon>
        <taxon>Verticillium</taxon>
    </lineage>
</organism>
<gene>
    <name evidence="1" type="ORF">BN1708_004512</name>
</gene>
<dbReference type="Proteomes" id="UP000044602">
    <property type="component" value="Unassembled WGS sequence"/>
</dbReference>
<sequence length="807" mass="87450">MYVNEVVHCVKPSFVVLRIGLQPTTRRHRRSIVRPAHGHQRLKPRTPTVPYAQARYCTTFSPFNTASVNAISPVAPERVQLVLGPPVHLLRLPLPAADEADLLAQRLETARDGHLLRDGQRLEAVECIVRLLQRLVRAVHLLAQQRLALQVAAEVQLQLRLQLGAPVCRRDDRVLHGLQHVSHDVLHLLLLLGTTYIECGTHDCLLVALFVIVVAAETEQERTAAAAFKVLLDLLEAWDFRRLRRDRLPSRGQVTVADDIQRRRGPLHLASGLGESGRVVGDELGGFRGNQALGSIADFGCQRDQRRNVDGDWPGQSLAGLPIAAITAGGVLAQLVVRLDDLLLFLGKLELPLDILRLRQRCEALLQLVAYGQLAHLHIAGCGADLRSAVVVEGKAVPRRSHGRLPWPARCRSYGGANVSEFVGNVVFLRRRARCADGRAVVERRIFADEAARRVVLGLSGQIAGTLTHHTHLDDILELAVADLRGRQVECPPLAALLRLSDLLLLTRLHGGLVRRRRTVLVLLPPLAVAVVVAVSFPLVGEVLFPRVERLARALVRDNLVGGIVEARHGLFLKGNVGIVVHLALLPRDDLDVDAGRLELATLLQRGQTARLLLLPLAGLALGLFALRVGETRTRLAQHLLLVLVEIDRVGPRRLALGVRVELAGPQAPHVVGRGGLRLGAVGPRQAQAAGLAGLGLVEELLVALEALVGGAADDGGNGAPLGRHELGEVQELLVLLLAPFDLLDAGVEPFVPSRFALLGRLARQQGRHARPLVEAIFRHGGLEDLILNVGPDASLDDGHFGGGIAE</sequence>
<dbReference type="AlphaFoldDB" id="A0A0G4M0P6"/>